<dbReference type="InterPro" id="IPR017441">
    <property type="entry name" value="Protein_kinase_ATP_BS"/>
</dbReference>
<evidence type="ECO:0000256" key="5">
    <source>
        <dbReference type="PROSITE-ProRule" id="PRU10141"/>
    </source>
</evidence>
<keyword evidence="9" id="KW-1185">Reference proteome</keyword>
<dbReference type="InterPro" id="IPR008271">
    <property type="entry name" value="Ser/Thr_kinase_AS"/>
</dbReference>
<name>A0A5C5Y569_9PLAN</name>
<dbReference type="SUPFAM" id="SSF56112">
    <property type="entry name" value="Protein kinase-like (PK-like)"/>
    <property type="match status" value="1"/>
</dbReference>
<dbReference type="PANTHER" id="PTHR43289">
    <property type="entry name" value="MITOGEN-ACTIVATED PROTEIN KINASE KINASE KINASE 20-RELATED"/>
    <property type="match status" value="1"/>
</dbReference>
<dbReference type="OrthoDB" id="9801841at2"/>
<evidence type="ECO:0000256" key="1">
    <source>
        <dbReference type="ARBA" id="ARBA00022679"/>
    </source>
</evidence>
<dbReference type="Proteomes" id="UP000317238">
    <property type="component" value="Unassembled WGS sequence"/>
</dbReference>
<gene>
    <name evidence="8" type="primary">pkn1_2</name>
    <name evidence="8" type="ORF">Pan14r_20730</name>
</gene>
<keyword evidence="3 8" id="KW-0418">Kinase</keyword>
<evidence type="ECO:0000313" key="9">
    <source>
        <dbReference type="Proteomes" id="UP000317238"/>
    </source>
</evidence>
<comment type="caution">
    <text evidence="8">The sequence shown here is derived from an EMBL/GenBank/DDBJ whole genome shotgun (WGS) entry which is preliminary data.</text>
</comment>
<keyword evidence="4 5" id="KW-0067">ATP-binding</keyword>
<dbReference type="Gene3D" id="1.25.40.10">
    <property type="entry name" value="Tetratricopeptide repeat domain"/>
    <property type="match status" value="1"/>
</dbReference>
<feature type="binding site" evidence="5">
    <location>
        <position position="176"/>
    </location>
    <ligand>
        <name>ATP</name>
        <dbReference type="ChEBI" id="CHEBI:30616"/>
    </ligand>
</feature>
<dbReference type="Gene3D" id="1.10.510.10">
    <property type="entry name" value="Transferase(Phosphotransferase) domain 1"/>
    <property type="match status" value="1"/>
</dbReference>
<dbReference type="SUPFAM" id="SSF48452">
    <property type="entry name" value="TPR-like"/>
    <property type="match status" value="1"/>
</dbReference>
<evidence type="ECO:0000256" key="3">
    <source>
        <dbReference type="ARBA" id="ARBA00022777"/>
    </source>
</evidence>
<dbReference type="InterPro" id="IPR000719">
    <property type="entry name" value="Prot_kinase_dom"/>
</dbReference>
<dbReference type="CDD" id="cd14014">
    <property type="entry name" value="STKc_PknB_like"/>
    <property type="match status" value="1"/>
</dbReference>
<evidence type="ECO:0000313" key="8">
    <source>
        <dbReference type="EMBL" id="TWT69781.1"/>
    </source>
</evidence>
<dbReference type="AlphaFoldDB" id="A0A5C5Y569"/>
<dbReference type="SMART" id="SM00220">
    <property type="entry name" value="S_TKc"/>
    <property type="match status" value="1"/>
</dbReference>
<dbReference type="GO" id="GO:0005524">
    <property type="term" value="F:ATP binding"/>
    <property type="evidence" value="ECO:0007669"/>
    <property type="project" value="UniProtKB-UniRule"/>
</dbReference>
<sequence length="991" mass="107717">MTKQLSDLTASELARLDAICLEFEDRLRKGVNNVDDLIASFLDRFDGSSSELSPDPILLKQELELVAREYAGDDSPRPVMDATRGAFGLPPVDDTPGASTGSAGTATSPPANGAPQSGSAGISPTGHKHQAVVDDGLPHIGDTIGPYIIDGELGRGGMGIVFRATDTRLDRVVAIKMLSVGGKHHAELVERFQREAKAVAKIVHPNIVELFDVGQHNGLPYAVMEFLHGETLVDRFKQARLSTDQVRQIGVQIASALATCHASGVIHRDLKPHNVMLMHRSGGVDSRMKSISASSVADEATQIIQPDDAPTSGSGVSVSSRSNLTVKLFDFGLSRVPRGGLEVNDALPADADSPAAHDASTQGGLDDQTRAGLILGTPGYMSPEQARGEAVTPAADLFGLGCVLYEAFYGRRAFEGQTSADRFAASLHKEPLYDPMRRRDDPELAEIIERCLAKSVDDRPSSAAEVAEALRIEPIADPSGSSISGLGPPPVSDATFGRRRFVESLMGGAAGLIIGGLWHQQLTAAMYDIRSLGVLTFVERGKLQETQSLRREDLGERIASEGEQLSQALVNELSKVKDLTVAKFFPLYAQNPKQYQAAARELDVDALVDGQFRRISDDTGQSKALEINLQIISGDDGKQLWGDTVLVAGGDNLLERKTMASALVKAIGRGLSSTRQSIDGLRRPKDPEVLCCLNKGEVSNDPDNVGAMRKSLACFQHALEGDPEYAESHAGVALMSVSLAGRVDGDECVSLVNKARDHIRLALTFDPDNMKAKLARAMIDWQIDFNYEPAYKVLEELAPQYPNAWQVYHQWGLLSLTMSQNAIALQQLRMAVRLAPRLQSAKADVARAQWLRGQRSRATQDAQFELEERPTDVYARGLLIDLHEQIEDFTAAAAVDPEFGSPTGGGWNRSTYQKRREQRLSAIPYGPFGKVSNQILFWQRFGTTELSSYEQFHLWSKAQSPSLPFLLARHPALLSMRSADYGREVLPRGFF</sequence>
<dbReference type="EMBL" id="SJPL01000001">
    <property type="protein sequence ID" value="TWT69781.1"/>
    <property type="molecule type" value="Genomic_DNA"/>
</dbReference>
<feature type="compositionally biased region" description="Low complexity" evidence="6">
    <location>
        <begin position="345"/>
        <end position="360"/>
    </location>
</feature>
<feature type="compositionally biased region" description="Low complexity" evidence="6">
    <location>
        <begin position="95"/>
        <end position="111"/>
    </location>
</feature>
<feature type="region of interest" description="Disordered" evidence="6">
    <location>
        <begin position="344"/>
        <end position="376"/>
    </location>
</feature>
<dbReference type="PANTHER" id="PTHR43289:SF6">
    <property type="entry name" value="SERINE_THREONINE-PROTEIN KINASE NEKL-3"/>
    <property type="match status" value="1"/>
</dbReference>
<dbReference type="PROSITE" id="PS00107">
    <property type="entry name" value="PROTEIN_KINASE_ATP"/>
    <property type="match status" value="1"/>
</dbReference>
<evidence type="ECO:0000256" key="4">
    <source>
        <dbReference type="ARBA" id="ARBA00022840"/>
    </source>
</evidence>
<dbReference type="RefSeq" id="WP_145300103.1">
    <property type="nucleotide sequence ID" value="NZ_CP036319.1"/>
</dbReference>
<organism evidence="8 9">
    <name type="scientific">Crateriforma conspicua</name>
    <dbReference type="NCBI Taxonomy" id="2527996"/>
    <lineage>
        <taxon>Bacteria</taxon>
        <taxon>Pseudomonadati</taxon>
        <taxon>Planctomycetota</taxon>
        <taxon>Planctomycetia</taxon>
        <taxon>Planctomycetales</taxon>
        <taxon>Planctomycetaceae</taxon>
        <taxon>Crateriforma</taxon>
    </lineage>
</organism>
<dbReference type="GO" id="GO:0004674">
    <property type="term" value="F:protein serine/threonine kinase activity"/>
    <property type="evidence" value="ECO:0007669"/>
    <property type="project" value="UniProtKB-EC"/>
</dbReference>
<dbReference type="Gene3D" id="3.30.200.20">
    <property type="entry name" value="Phosphorylase Kinase, domain 1"/>
    <property type="match status" value="1"/>
</dbReference>
<keyword evidence="2 5" id="KW-0547">Nucleotide-binding</keyword>
<proteinExistence type="predicted"/>
<dbReference type="InterPro" id="IPR011990">
    <property type="entry name" value="TPR-like_helical_dom_sf"/>
</dbReference>
<keyword evidence="1 8" id="KW-0808">Transferase</keyword>
<feature type="domain" description="Protein kinase" evidence="7">
    <location>
        <begin position="147"/>
        <end position="476"/>
    </location>
</feature>
<reference evidence="8 9" key="1">
    <citation type="submission" date="2019-02" db="EMBL/GenBank/DDBJ databases">
        <title>Deep-cultivation of Planctomycetes and their phenomic and genomic characterization uncovers novel biology.</title>
        <authorList>
            <person name="Wiegand S."/>
            <person name="Jogler M."/>
            <person name="Boedeker C."/>
            <person name="Pinto D."/>
            <person name="Vollmers J."/>
            <person name="Rivas-Marin E."/>
            <person name="Kohn T."/>
            <person name="Peeters S.H."/>
            <person name="Heuer A."/>
            <person name="Rast P."/>
            <person name="Oberbeckmann S."/>
            <person name="Bunk B."/>
            <person name="Jeske O."/>
            <person name="Meyerdierks A."/>
            <person name="Storesund J.E."/>
            <person name="Kallscheuer N."/>
            <person name="Luecker S."/>
            <person name="Lage O.M."/>
            <person name="Pohl T."/>
            <person name="Merkel B.J."/>
            <person name="Hornburger P."/>
            <person name="Mueller R.-W."/>
            <person name="Bruemmer F."/>
            <person name="Labrenz M."/>
            <person name="Spormann A.M."/>
            <person name="Op Den Camp H."/>
            <person name="Overmann J."/>
            <person name="Amann R."/>
            <person name="Jetten M.S.M."/>
            <person name="Mascher T."/>
            <person name="Medema M.H."/>
            <person name="Devos D.P."/>
            <person name="Kaster A.-K."/>
            <person name="Ovreas L."/>
            <person name="Rohde M."/>
            <person name="Galperin M.Y."/>
            <person name="Jogler C."/>
        </authorList>
    </citation>
    <scope>NUCLEOTIDE SEQUENCE [LARGE SCALE GENOMIC DNA]</scope>
    <source>
        <strain evidence="8 9">Pan14r</strain>
    </source>
</reference>
<dbReference type="Pfam" id="PF00069">
    <property type="entry name" value="Pkinase"/>
    <property type="match status" value="1"/>
</dbReference>
<dbReference type="InterPro" id="IPR011009">
    <property type="entry name" value="Kinase-like_dom_sf"/>
</dbReference>
<protein>
    <submittedName>
        <fullName evidence="8">Serine/threonine-protein kinase Pkn1</fullName>
        <ecNumber evidence="8">2.7.11.1</ecNumber>
    </submittedName>
</protein>
<evidence type="ECO:0000256" key="2">
    <source>
        <dbReference type="ARBA" id="ARBA00022741"/>
    </source>
</evidence>
<evidence type="ECO:0000259" key="7">
    <source>
        <dbReference type="PROSITE" id="PS50011"/>
    </source>
</evidence>
<dbReference type="PROSITE" id="PS00108">
    <property type="entry name" value="PROTEIN_KINASE_ST"/>
    <property type="match status" value="1"/>
</dbReference>
<accession>A0A5C5Y569</accession>
<dbReference type="PROSITE" id="PS50011">
    <property type="entry name" value="PROTEIN_KINASE_DOM"/>
    <property type="match status" value="1"/>
</dbReference>
<dbReference type="EC" id="2.7.11.1" evidence="8"/>
<feature type="region of interest" description="Disordered" evidence="6">
    <location>
        <begin position="70"/>
        <end position="131"/>
    </location>
</feature>
<evidence type="ECO:0000256" key="6">
    <source>
        <dbReference type="SAM" id="MobiDB-lite"/>
    </source>
</evidence>